<feature type="transmembrane region" description="Helical" evidence="6">
    <location>
        <begin position="260"/>
        <end position="277"/>
    </location>
</feature>
<evidence type="ECO:0000313" key="7">
    <source>
        <dbReference type="EMBL" id="PBK71067.1"/>
    </source>
</evidence>
<name>A0A2H3C2M2_9AGAR</name>
<evidence type="ECO:0000256" key="4">
    <source>
        <dbReference type="ARBA" id="ARBA00022989"/>
    </source>
</evidence>
<evidence type="ECO:0000256" key="6">
    <source>
        <dbReference type="SAM" id="Phobius"/>
    </source>
</evidence>
<evidence type="ECO:0000256" key="2">
    <source>
        <dbReference type="ARBA" id="ARBA00005587"/>
    </source>
</evidence>
<reference evidence="8" key="1">
    <citation type="journal article" date="2017" name="Nat. Ecol. Evol.">
        <title>Genome expansion and lineage-specific genetic innovations in the forest pathogenic fungi Armillaria.</title>
        <authorList>
            <person name="Sipos G."/>
            <person name="Prasanna A.N."/>
            <person name="Walter M.C."/>
            <person name="O'Connor E."/>
            <person name="Balint B."/>
            <person name="Krizsan K."/>
            <person name="Kiss B."/>
            <person name="Hess J."/>
            <person name="Varga T."/>
            <person name="Slot J."/>
            <person name="Riley R."/>
            <person name="Boka B."/>
            <person name="Rigling D."/>
            <person name="Barry K."/>
            <person name="Lee J."/>
            <person name="Mihaltcheva S."/>
            <person name="LaButti K."/>
            <person name="Lipzen A."/>
            <person name="Waldron R."/>
            <person name="Moloney N.M."/>
            <person name="Sperisen C."/>
            <person name="Kredics L."/>
            <person name="Vagvoelgyi C."/>
            <person name="Patrignani A."/>
            <person name="Fitzpatrick D."/>
            <person name="Nagy I."/>
            <person name="Doyle S."/>
            <person name="Anderson J.B."/>
            <person name="Grigoriev I.V."/>
            <person name="Gueldener U."/>
            <person name="Muensterkoetter M."/>
            <person name="Nagy L.G."/>
        </authorList>
    </citation>
    <scope>NUCLEOTIDE SEQUENCE [LARGE SCALE GENOMIC DNA]</scope>
    <source>
        <strain evidence="8">28-4</strain>
    </source>
</reference>
<evidence type="ECO:0000313" key="8">
    <source>
        <dbReference type="Proteomes" id="UP000218334"/>
    </source>
</evidence>
<sequence length="291" mass="31506">MDGKNQESSHRLRNAFIRRAPYAGDNDECRRMATDVHELKGLLGAGSFGSDFKEESADDVPKGVLDVWAEVRSRSLQFNSASTTLQHLPRGTVHTCCAIDKGDGSRYSGGVWDELARTSIGTGYGKPADGDGFRTSVLYAYYTDAFELSSALAVYLFSWMIVTAPLCPPRSSSASAVFLSRLCFPPVVRAVRKATIHTAITSLRKSASFIALFGCLSVTFMLLACSELSASSGKATISVKYVFSPLLLSASSHLPSLARGAFGIITAFITYYVGLSAHQRYCTPNRRILVP</sequence>
<dbReference type="GO" id="GO:0016020">
    <property type="term" value="C:membrane"/>
    <property type="evidence" value="ECO:0007669"/>
    <property type="project" value="UniProtKB-SubCell"/>
</dbReference>
<comment type="similarity">
    <text evidence="2">Belongs to the acetate uptake transporter (AceTr) (TC 2.A.96) family.</text>
</comment>
<comment type="subcellular location">
    <subcellularLocation>
        <location evidence="1">Membrane</location>
        <topology evidence="1">Multi-pass membrane protein</topology>
    </subcellularLocation>
</comment>
<organism evidence="7 8">
    <name type="scientific">Armillaria solidipes</name>
    <dbReference type="NCBI Taxonomy" id="1076256"/>
    <lineage>
        <taxon>Eukaryota</taxon>
        <taxon>Fungi</taxon>
        <taxon>Dikarya</taxon>
        <taxon>Basidiomycota</taxon>
        <taxon>Agaricomycotina</taxon>
        <taxon>Agaricomycetes</taxon>
        <taxon>Agaricomycetidae</taxon>
        <taxon>Agaricales</taxon>
        <taxon>Marasmiineae</taxon>
        <taxon>Physalacriaceae</taxon>
        <taxon>Armillaria</taxon>
    </lineage>
</organism>
<protein>
    <submittedName>
        <fullName evidence="7">Uncharacterized protein</fullName>
    </submittedName>
</protein>
<keyword evidence="3 6" id="KW-0812">Transmembrane</keyword>
<proteinExistence type="inferred from homology"/>
<keyword evidence="8" id="KW-1185">Reference proteome</keyword>
<keyword evidence="5 6" id="KW-0472">Membrane</keyword>
<gene>
    <name evidence="7" type="ORF">ARMSODRAFT_973558</name>
</gene>
<dbReference type="Proteomes" id="UP000218334">
    <property type="component" value="Unassembled WGS sequence"/>
</dbReference>
<feature type="transmembrane region" description="Helical" evidence="6">
    <location>
        <begin position="207"/>
        <end position="225"/>
    </location>
</feature>
<dbReference type="AlphaFoldDB" id="A0A2H3C2M2"/>
<keyword evidence="4 6" id="KW-1133">Transmembrane helix</keyword>
<dbReference type="Pfam" id="PF01184">
    <property type="entry name" value="Gpr1_Fun34_YaaH"/>
    <property type="match status" value="1"/>
</dbReference>
<evidence type="ECO:0000256" key="3">
    <source>
        <dbReference type="ARBA" id="ARBA00022692"/>
    </source>
</evidence>
<accession>A0A2H3C2M2</accession>
<evidence type="ECO:0000256" key="1">
    <source>
        <dbReference type="ARBA" id="ARBA00004141"/>
    </source>
</evidence>
<evidence type="ECO:0000256" key="5">
    <source>
        <dbReference type="ARBA" id="ARBA00023136"/>
    </source>
</evidence>
<dbReference type="EMBL" id="KZ293424">
    <property type="protein sequence ID" value="PBK71067.1"/>
    <property type="molecule type" value="Genomic_DNA"/>
</dbReference>
<dbReference type="InterPro" id="IPR000791">
    <property type="entry name" value="Gpr1/Fun34/SatP-like"/>
</dbReference>